<reference evidence="1" key="1">
    <citation type="submission" date="2015-06" db="EMBL/GenBank/DDBJ databases">
        <authorList>
            <person name="Joergensen T."/>
        </authorList>
    </citation>
    <scope>NUCLEOTIDE SEQUENCE</scope>
    <source>
        <strain evidence="1">RGRH0740</strain>
    </source>
</reference>
<proteinExistence type="predicted"/>
<evidence type="ECO:0000313" key="1">
    <source>
        <dbReference type="EMBL" id="CRY95707.1"/>
    </source>
</evidence>
<accession>A0A0H5QIP1</accession>
<sequence>MDFKHFIFPYCRVITGLLLSLLSTACNDDIFVDAPAGDEDLTAVVEGEGGEARFFLSRKSLVSIKVDSYSNNLTYYDRAGNIISADSPVAEIACISYESIRCSWKIKIDGNSLHFISIENCTGSQQIEYIRAVYDYGSDVVYVIYIEPGRPLELESLSYDGDIDVRHDATIKTDRFRFNNNSPLPQQYEFTHHGSSNRRTRIQ</sequence>
<dbReference type="PROSITE" id="PS51257">
    <property type="entry name" value="PROKAR_LIPOPROTEIN"/>
    <property type="match status" value="1"/>
</dbReference>
<organism evidence="1">
    <name type="scientific">uncultured prokaryote</name>
    <dbReference type="NCBI Taxonomy" id="198431"/>
    <lineage>
        <taxon>unclassified sequences</taxon>
        <taxon>environmental samples</taxon>
    </lineage>
</organism>
<protein>
    <submittedName>
        <fullName evidence="1">Uncharacterized protein</fullName>
    </submittedName>
</protein>
<name>A0A0H5QIP1_9ZZZZ</name>
<reference evidence="1" key="2">
    <citation type="submission" date="2015-07" db="EMBL/GenBank/DDBJ databases">
        <title>Plasmids, circular viruses and viroids from rat gut.</title>
        <authorList>
            <person name="Jorgensen T.J."/>
            <person name="Hansen M.A."/>
            <person name="Xu Z."/>
            <person name="Tabak M.A."/>
            <person name="Sorensen S.J."/>
            <person name="Hansen L.H."/>
        </authorList>
    </citation>
    <scope>NUCLEOTIDE SEQUENCE</scope>
    <source>
        <strain evidence="1">RGRH0740</strain>
    </source>
</reference>
<dbReference type="AlphaFoldDB" id="A0A0H5QIP1"/>
<dbReference type="EMBL" id="LN853351">
    <property type="protein sequence ID" value="CRY95707.1"/>
    <property type="molecule type" value="Genomic_DNA"/>
</dbReference>